<dbReference type="Pfam" id="PF05100">
    <property type="entry name" value="Phage_tail_L"/>
    <property type="match status" value="1"/>
</dbReference>
<dbReference type="PATRIC" id="fig|679201.3.peg.338"/>
<sequence length="195" mass="21932">MNHFSKIATLEKNKLSTDAPFLILVQVNHTALIEPIYLVRNTEDVVWKGKTWTAFPMELDNYEEDGKTLPSLNLKISSGGGLLTTYLQKYDGLVDARASLYIVNAKLLDVPEPEMELAFIVNSANYDEQWISFTLGASPEIADRFPAWRYLTDFCPFVCGDIRCGYLGAKQCRNNLESCLIPERFGGEPGIQEGR</sequence>
<reference evidence="1 2" key="1">
    <citation type="submission" date="2011-08" db="EMBL/GenBank/DDBJ databases">
        <title>The Genome Sequence of Selenomonas infelix ATCC 43532.</title>
        <authorList>
            <consortium name="The Broad Institute Genome Sequencing Platform"/>
            <person name="Earl A."/>
            <person name="Ward D."/>
            <person name="Feldgarden M."/>
            <person name="Gevers D."/>
            <person name="Izard J."/>
            <person name="Blanton J.M."/>
            <person name="Baranova O.V."/>
            <person name="Dewhirst F.E."/>
            <person name="Young S.K."/>
            <person name="Zeng Q."/>
            <person name="Gargeya S."/>
            <person name="Fitzgerald M."/>
            <person name="Haas B."/>
            <person name="Abouelleil A."/>
            <person name="Alvarado L."/>
            <person name="Arachchi H.M."/>
            <person name="Berlin A."/>
            <person name="Brown A."/>
            <person name="Chapman S.B."/>
            <person name="Chen Z."/>
            <person name="Dunbar C."/>
            <person name="Freedman E."/>
            <person name="Gearin G."/>
            <person name="Gellesch M."/>
            <person name="Goldberg J."/>
            <person name="Griggs A."/>
            <person name="Gujja S."/>
            <person name="Heiman D."/>
            <person name="Howarth C."/>
            <person name="Larson L."/>
            <person name="Lui A."/>
            <person name="MacDonald P.J.P."/>
            <person name="Montmayeur A."/>
            <person name="Murphy C."/>
            <person name="Neiman D."/>
            <person name="Pearson M."/>
            <person name="Priest M."/>
            <person name="Roberts A."/>
            <person name="Saif S."/>
            <person name="Shea T."/>
            <person name="Shenoy N."/>
            <person name="Sisk P."/>
            <person name="Stolte C."/>
            <person name="Sykes S."/>
            <person name="Wortman J."/>
            <person name="Nusbaum C."/>
            <person name="Birren B."/>
        </authorList>
    </citation>
    <scope>NUCLEOTIDE SEQUENCE [LARGE SCALE GENOMIC DNA]</scope>
    <source>
        <strain evidence="1 2">ATCC 43532</strain>
    </source>
</reference>
<dbReference type="RefSeq" id="WP_006691783.1">
    <property type="nucleotide sequence ID" value="NZ_JH376797.1"/>
</dbReference>
<dbReference type="EMBL" id="ACZM01000003">
    <property type="protein sequence ID" value="EHG22296.1"/>
    <property type="molecule type" value="Genomic_DNA"/>
</dbReference>
<gene>
    <name evidence="1" type="ORF">HMPREF9334_00332</name>
</gene>
<protein>
    <recommendedName>
        <fullName evidence="3">Bacteriophage phiJL001 Gp84 N-terminal domain-containing protein</fullName>
    </recommendedName>
</protein>
<dbReference type="AlphaFoldDB" id="G5GM51"/>
<dbReference type="GO" id="GO:0051536">
    <property type="term" value="F:iron-sulfur cluster binding"/>
    <property type="evidence" value="ECO:0007669"/>
    <property type="project" value="InterPro"/>
</dbReference>
<comment type="caution">
    <text evidence="1">The sequence shown here is derived from an EMBL/GenBank/DDBJ whole genome shotgun (WGS) entry which is preliminary data.</text>
</comment>
<dbReference type="GO" id="GO:0030430">
    <property type="term" value="C:host cell cytoplasm"/>
    <property type="evidence" value="ECO:0007669"/>
    <property type="project" value="InterPro"/>
</dbReference>
<dbReference type="Proteomes" id="UP000004129">
    <property type="component" value="Unassembled WGS sequence"/>
</dbReference>
<dbReference type="GO" id="GO:0046718">
    <property type="term" value="P:symbiont entry into host cell"/>
    <property type="evidence" value="ECO:0007669"/>
    <property type="project" value="InterPro"/>
</dbReference>
<proteinExistence type="predicted"/>
<dbReference type="STRING" id="679201.HMPREF9334_00332"/>
<keyword evidence="2" id="KW-1185">Reference proteome</keyword>
<evidence type="ECO:0008006" key="3">
    <source>
        <dbReference type="Google" id="ProtNLM"/>
    </source>
</evidence>
<dbReference type="InterPro" id="IPR006487">
    <property type="entry name" value="Phage_lambda_L"/>
</dbReference>
<accession>G5GM51</accession>
<evidence type="ECO:0000313" key="1">
    <source>
        <dbReference type="EMBL" id="EHG22296.1"/>
    </source>
</evidence>
<dbReference type="eggNOG" id="COG4672">
    <property type="taxonomic scope" value="Bacteria"/>
</dbReference>
<dbReference type="HOGENOM" id="CLU_1348365_0_0_9"/>
<evidence type="ECO:0000313" key="2">
    <source>
        <dbReference type="Proteomes" id="UP000004129"/>
    </source>
</evidence>
<name>G5GM51_9FIRM</name>
<organism evidence="1 2">
    <name type="scientific">Selenomonas infelix ATCC 43532</name>
    <dbReference type="NCBI Taxonomy" id="679201"/>
    <lineage>
        <taxon>Bacteria</taxon>
        <taxon>Bacillati</taxon>
        <taxon>Bacillota</taxon>
        <taxon>Negativicutes</taxon>
        <taxon>Selenomonadales</taxon>
        <taxon>Selenomonadaceae</taxon>
        <taxon>Selenomonas</taxon>
    </lineage>
</organism>
<dbReference type="OrthoDB" id="1669206at2"/>